<dbReference type="Proteomes" id="UP000007382">
    <property type="component" value="Chromosome"/>
</dbReference>
<dbReference type="AlphaFoldDB" id="I0IL60"/>
<comment type="similarity">
    <text evidence="2">Belongs to the GTP-binding SRP family.</text>
</comment>
<dbReference type="SUPFAM" id="SSF52540">
    <property type="entry name" value="P-loop containing nucleoside triphosphate hydrolases"/>
    <property type="match status" value="1"/>
</dbReference>
<evidence type="ECO:0000259" key="15">
    <source>
        <dbReference type="SMART" id="SM00382"/>
    </source>
</evidence>
<evidence type="ECO:0000313" key="18">
    <source>
        <dbReference type="Proteomes" id="UP000007382"/>
    </source>
</evidence>
<organism evidence="17 18">
    <name type="scientific">Leptospirillum ferrooxidans (strain C2-3)</name>
    <dbReference type="NCBI Taxonomy" id="1162668"/>
    <lineage>
        <taxon>Bacteria</taxon>
        <taxon>Pseudomonadati</taxon>
        <taxon>Nitrospirota</taxon>
        <taxon>Nitrospiria</taxon>
        <taxon>Nitrospirales</taxon>
        <taxon>Nitrospiraceae</taxon>
        <taxon>Leptospirillum</taxon>
    </lineage>
</organism>
<keyword evidence="8" id="KW-0653">Protein transport</keyword>
<evidence type="ECO:0000259" key="16">
    <source>
        <dbReference type="SMART" id="SM00962"/>
    </source>
</evidence>
<dbReference type="PATRIC" id="fig|1162668.3.peg.330"/>
<keyword evidence="10" id="KW-0472">Membrane</keyword>
<keyword evidence="9" id="KW-0342">GTP-binding</keyword>
<dbReference type="GO" id="GO:0005886">
    <property type="term" value="C:plasma membrane"/>
    <property type="evidence" value="ECO:0007669"/>
    <property type="project" value="UniProtKB-SubCell"/>
</dbReference>
<keyword evidence="5" id="KW-1003">Cell membrane</keyword>
<evidence type="ECO:0000256" key="11">
    <source>
        <dbReference type="ARBA" id="ARBA00023225"/>
    </source>
</evidence>
<keyword evidence="17" id="KW-0969">Cilium</keyword>
<comment type="function">
    <text evidence="12">Necessary for flagellar biosynthesis. May be involved in translocation of the flagellum.</text>
</comment>
<dbReference type="HOGENOM" id="CLU_009301_11_4_0"/>
<dbReference type="InterPro" id="IPR047040">
    <property type="entry name" value="FlhF__GTPase_dom"/>
</dbReference>
<dbReference type="STRING" id="1162668.LFE_0287"/>
<dbReference type="GO" id="GO:0015031">
    <property type="term" value="P:protein transport"/>
    <property type="evidence" value="ECO:0007669"/>
    <property type="project" value="UniProtKB-KW"/>
</dbReference>
<dbReference type="GO" id="GO:0044781">
    <property type="term" value="P:bacterial-type flagellum organization"/>
    <property type="evidence" value="ECO:0007669"/>
    <property type="project" value="UniProtKB-KW"/>
</dbReference>
<reference evidence="18" key="2">
    <citation type="submission" date="2012-03" db="EMBL/GenBank/DDBJ databases">
        <title>The complete genome sequence of the pioneer microbe on fresh volcanic deposit, Leptospirillum ferrooxidans strain C2-3.</title>
        <authorList>
            <person name="Fujimura R."/>
            <person name="Sato Y."/>
            <person name="Nishizawa T."/>
            <person name="Nanba K."/>
            <person name="Oshima K."/>
            <person name="Hattori M."/>
            <person name="Kamijo T."/>
            <person name="Ohta H."/>
        </authorList>
    </citation>
    <scope>NUCLEOTIDE SEQUENCE [LARGE SCALE GENOMIC DNA]</scope>
    <source>
        <strain evidence="18">C2-3</strain>
    </source>
</reference>
<evidence type="ECO:0000256" key="2">
    <source>
        <dbReference type="ARBA" id="ARBA00008531"/>
    </source>
</evidence>
<dbReference type="OrthoDB" id="9778554at2"/>
<dbReference type="InterPro" id="IPR003593">
    <property type="entry name" value="AAA+_ATPase"/>
</dbReference>
<accession>I0IL60</accession>
<dbReference type="GO" id="GO:0003924">
    <property type="term" value="F:GTPase activity"/>
    <property type="evidence" value="ECO:0007669"/>
    <property type="project" value="InterPro"/>
</dbReference>
<proteinExistence type="inferred from homology"/>
<dbReference type="CDD" id="cd17873">
    <property type="entry name" value="FlhF"/>
    <property type="match status" value="1"/>
</dbReference>
<dbReference type="eggNOG" id="COG1419">
    <property type="taxonomic scope" value="Bacteria"/>
</dbReference>
<evidence type="ECO:0000256" key="10">
    <source>
        <dbReference type="ARBA" id="ARBA00023136"/>
    </source>
</evidence>
<keyword evidence="11" id="KW-1006">Bacterial flagellum protein export</keyword>
<keyword evidence="17" id="KW-0966">Cell projection</keyword>
<dbReference type="GO" id="GO:0005047">
    <property type="term" value="F:signal recognition particle binding"/>
    <property type="evidence" value="ECO:0007669"/>
    <property type="project" value="TreeGrafter"/>
</dbReference>
<evidence type="ECO:0000256" key="13">
    <source>
        <dbReference type="ARBA" id="ARBA00030866"/>
    </source>
</evidence>
<evidence type="ECO:0000313" key="17">
    <source>
        <dbReference type="EMBL" id="BAM06009.1"/>
    </source>
</evidence>
<sequence>MLIRTFEGQDMSEVLRKVKRELGSEAVILDSREGRTATRGRTSGVVVTAGLPEMDPPWMNDVRHSGKSPASPDPVEDERTSLRREVESLRLALHRMEEEWGTGTRETVQSLARQVEALISEGARNVPDQPVNESVDSLALAREILLRQGIAPEDGQALLEALSDLTLNVGEIGDEERIGSLLQFLVARNIRTSGSFLDRIRHNNPVVCVFAGPSGVGKTTTIAKLAAGFTIRHGKKVLLVNLDTYRIGALEQLRIYGDLMGLPVEVASTPERLVSIIRDARDRELYDVILVDSAGGLSGDDTRIHPFVSALLLEDLNLSVSLVLSASHKTKDIEKSILLYQCLAPNNMILTKLDETESLGSLYPILSRAPLPVSYVTMGQRVPDDIDVAHSGRLSQWIIGGFR</sequence>
<dbReference type="PANTHER" id="PTHR43134:SF3">
    <property type="entry name" value="FLAGELLAR BIOSYNTHESIS PROTEIN FLHF"/>
    <property type="match status" value="1"/>
</dbReference>
<dbReference type="SMART" id="SM00962">
    <property type="entry name" value="SRP54"/>
    <property type="match status" value="1"/>
</dbReference>
<dbReference type="FunFam" id="3.40.50.300:FF:000695">
    <property type="entry name" value="Flagellar biosynthesis regulator FlhF"/>
    <property type="match status" value="1"/>
</dbReference>
<dbReference type="RefSeq" id="WP_014448502.1">
    <property type="nucleotide sequence ID" value="NC_017094.1"/>
</dbReference>
<name>I0IL60_LEPFC</name>
<dbReference type="GO" id="GO:0006614">
    <property type="term" value="P:SRP-dependent cotranslational protein targeting to membrane"/>
    <property type="evidence" value="ECO:0007669"/>
    <property type="project" value="InterPro"/>
</dbReference>
<comment type="subcellular location">
    <subcellularLocation>
        <location evidence="1">Cell membrane</location>
        <topology evidence="1">Peripheral membrane protein</topology>
        <orientation evidence="1">Cytoplasmic side</orientation>
    </subcellularLocation>
</comment>
<gene>
    <name evidence="17" type="primary">flhF</name>
    <name evidence="17" type="ordered locus">LFE_0287</name>
</gene>
<evidence type="ECO:0000256" key="14">
    <source>
        <dbReference type="SAM" id="MobiDB-lite"/>
    </source>
</evidence>
<dbReference type="KEGG" id="lfc:LFE_0287"/>
<dbReference type="InterPro" id="IPR000897">
    <property type="entry name" value="SRP54_GTPase_dom"/>
</dbReference>
<evidence type="ECO:0000256" key="1">
    <source>
        <dbReference type="ARBA" id="ARBA00004413"/>
    </source>
</evidence>
<feature type="domain" description="AAA+ ATPase" evidence="15">
    <location>
        <begin position="204"/>
        <end position="354"/>
    </location>
</feature>
<dbReference type="PANTHER" id="PTHR43134">
    <property type="entry name" value="SIGNAL RECOGNITION PARTICLE RECEPTOR SUBUNIT ALPHA"/>
    <property type="match status" value="1"/>
</dbReference>
<keyword evidence="18" id="KW-1185">Reference proteome</keyword>
<dbReference type="Gene3D" id="3.40.50.300">
    <property type="entry name" value="P-loop containing nucleotide triphosphate hydrolases"/>
    <property type="match status" value="1"/>
</dbReference>
<keyword evidence="4" id="KW-0813">Transport</keyword>
<evidence type="ECO:0000256" key="3">
    <source>
        <dbReference type="ARBA" id="ARBA00014919"/>
    </source>
</evidence>
<dbReference type="InterPro" id="IPR027417">
    <property type="entry name" value="P-loop_NTPase"/>
</dbReference>
<keyword evidence="6" id="KW-0547">Nucleotide-binding</keyword>
<dbReference type="Pfam" id="PF00448">
    <property type="entry name" value="SRP54"/>
    <property type="match status" value="1"/>
</dbReference>
<evidence type="ECO:0000256" key="12">
    <source>
        <dbReference type="ARBA" id="ARBA00025337"/>
    </source>
</evidence>
<feature type="domain" description="SRP54-type proteins GTP-binding" evidence="16">
    <location>
        <begin position="205"/>
        <end position="400"/>
    </location>
</feature>
<evidence type="ECO:0000256" key="6">
    <source>
        <dbReference type="ARBA" id="ARBA00022741"/>
    </source>
</evidence>
<feature type="region of interest" description="Disordered" evidence="14">
    <location>
        <begin position="49"/>
        <end position="81"/>
    </location>
</feature>
<keyword evidence="17" id="KW-0282">Flagellum</keyword>
<dbReference type="GO" id="GO:0005525">
    <property type="term" value="F:GTP binding"/>
    <property type="evidence" value="ECO:0007669"/>
    <property type="project" value="UniProtKB-KW"/>
</dbReference>
<reference evidence="17 18" key="1">
    <citation type="journal article" date="2012" name="J. Bacteriol.">
        <title>Complete Genome Sequence of Leptospirillum ferrooxidans Strain C2-3, Isolated from a Fresh Volcanic Ash Deposit on the Island of Miyake, Japan.</title>
        <authorList>
            <person name="Fujimura R."/>
            <person name="Sato Y."/>
            <person name="Nishizawa T."/>
            <person name="Oshima K."/>
            <person name="Kim S.-W."/>
            <person name="Hattori M."/>
            <person name="Kamijo T."/>
            <person name="Ohta H."/>
        </authorList>
    </citation>
    <scope>NUCLEOTIDE SEQUENCE [LARGE SCALE GENOMIC DNA]</scope>
    <source>
        <strain evidence="17 18">C2-3</strain>
    </source>
</reference>
<evidence type="ECO:0000256" key="9">
    <source>
        <dbReference type="ARBA" id="ARBA00023134"/>
    </source>
</evidence>
<evidence type="ECO:0000256" key="7">
    <source>
        <dbReference type="ARBA" id="ARBA00022795"/>
    </source>
</evidence>
<protein>
    <recommendedName>
        <fullName evidence="3">Flagellar biosynthesis protein FlhF</fullName>
    </recommendedName>
    <alternativeName>
        <fullName evidence="13">Flagella-associated GTP-binding protein</fullName>
    </alternativeName>
</protein>
<evidence type="ECO:0000256" key="5">
    <source>
        <dbReference type="ARBA" id="ARBA00022475"/>
    </source>
</evidence>
<dbReference type="Gene3D" id="1.20.120.1380">
    <property type="entry name" value="Flagellar FlhF biosynthesis protein, N domain"/>
    <property type="match status" value="1"/>
</dbReference>
<evidence type="ECO:0000256" key="8">
    <source>
        <dbReference type="ARBA" id="ARBA00022927"/>
    </source>
</evidence>
<keyword evidence="7" id="KW-1005">Bacterial flagellum biogenesis</keyword>
<evidence type="ECO:0000256" key="4">
    <source>
        <dbReference type="ARBA" id="ARBA00022448"/>
    </source>
</evidence>
<dbReference type="SMART" id="SM00382">
    <property type="entry name" value="AAA"/>
    <property type="match status" value="1"/>
</dbReference>
<dbReference type="EMBL" id="AP012342">
    <property type="protein sequence ID" value="BAM06009.1"/>
    <property type="molecule type" value="Genomic_DNA"/>
</dbReference>